<protein>
    <submittedName>
        <fullName evidence="1">Uncharacterized protein</fullName>
    </submittedName>
</protein>
<dbReference type="EMBL" id="CM056810">
    <property type="protein sequence ID" value="KAJ8646890.1"/>
    <property type="molecule type" value="Genomic_DNA"/>
</dbReference>
<evidence type="ECO:0000313" key="2">
    <source>
        <dbReference type="Proteomes" id="UP001234297"/>
    </source>
</evidence>
<evidence type="ECO:0000313" key="1">
    <source>
        <dbReference type="EMBL" id="KAJ8646890.1"/>
    </source>
</evidence>
<reference evidence="1 2" key="1">
    <citation type="journal article" date="2022" name="Hortic Res">
        <title>A haplotype resolved chromosomal level avocado genome allows analysis of novel avocado genes.</title>
        <authorList>
            <person name="Nath O."/>
            <person name="Fletcher S.J."/>
            <person name="Hayward A."/>
            <person name="Shaw L.M."/>
            <person name="Masouleh A.K."/>
            <person name="Furtado A."/>
            <person name="Henry R.J."/>
            <person name="Mitter N."/>
        </authorList>
    </citation>
    <scope>NUCLEOTIDE SEQUENCE [LARGE SCALE GENOMIC DNA]</scope>
    <source>
        <strain evidence="2">cv. Hass</strain>
    </source>
</reference>
<sequence length="665" mass="72705">MMKSSSHFFFFFFFFFFFSAVLTTTTTTIGRRAAGDDAPYRDPRLPIEARISDLLSRMTLAEKIGQMTQIDRSVASSDVIRDLSIGSVLNGGDSAPSPDWTPSMWADMVDGYQQSALSSRLGIPMIYGTDAVHGHNNVFGSTVFPHNIGLGATRDADLVLRIGKATALEIRGSGIPYTFAPCLAVCRDPRWGRCYESYSEDTEIVRSMAKMIIGLQGSPPQDHPAGYPFLASGGRNVMACAKHFTGDGGTQRGINENNTIATYGDLWNIHIRPYIDALAMGVSTVMVSYSSWNGVKMHGNPYLLTRVLKQQMGFQGFLITDWEGIDRMTSPPGSDYKNSVKTAINAGIDMVMVPKDYQRFMTDLTELVSSGQVPLSRIDDAVRRILRVKFVAGVFEYPMADRSLLGMVGLQEHRELAREAVRKSLVLLKNGENKGRRMLPLSKNAPRILVAGTHANNLGYQCGGWTITWQGKSGQITLGTTILEGIKGVVSKQTQVVFEEKPDEHFFENNGNFSYAVVAVGEAPYAETNGDNGELRVPMGGAEAIERVCGAVKCVVIVVAGRPLVIEPYVERIDALVAAWLPGSEGGKGIADVIFGDYEFHGKLPRTWFRRVDQLPMNVGDSHYDPLYPFGFGLRMNLLPPRRPVPSNLLSTPSNSSAAPAAAAA</sequence>
<proteinExistence type="predicted"/>
<accession>A0ACC2MMM4</accession>
<keyword evidence="2" id="KW-1185">Reference proteome</keyword>
<dbReference type="Proteomes" id="UP001234297">
    <property type="component" value="Chromosome 2"/>
</dbReference>
<gene>
    <name evidence="1" type="ORF">MRB53_008638</name>
</gene>
<organism evidence="1 2">
    <name type="scientific">Persea americana</name>
    <name type="common">Avocado</name>
    <dbReference type="NCBI Taxonomy" id="3435"/>
    <lineage>
        <taxon>Eukaryota</taxon>
        <taxon>Viridiplantae</taxon>
        <taxon>Streptophyta</taxon>
        <taxon>Embryophyta</taxon>
        <taxon>Tracheophyta</taxon>
        <taxon>Spermatophyta</taxon>
        <taxon>Magnoliopsida</taxon>
        <taxon>Magnoliidae</taxon>
        <taxon>Laurales</taxon>
        <taxon>Lauraceae</taxon>
        <taxon>Persea</taxon>
    </lineage>
</organism>
<name>A0ACC2MMM4_PERAE</name>
<comment type="caution">
    <text evidence="1">The sequence shown here is derived from an EMBL/GenBank/DDBJ whole genome shotgun (WGS) entry which is preliminary data.</text>
</comment>